<keyword evidence="2 5" id="KW-0413">Isomerase</keyword>
<dbReference type="InterPro" id="IPR006225">
    <property type="entry name" value="PsdUridine_synth_RluC/D"/>
</dbReference>
<dbReference type="CDD" id="cd00165">
    <property type="entry name" value="S4"/>
    <property type="match status" value="1"/>
</dbReference>
<dbReference type="RefSeq" id="WP_262995760.1">
    <property type="nucleotide sequence ID" value="NZ_JAOTJC010000012.1"/>
</dbReference>
<dbReference type="PROSITE" id="PS01129">
    <property type="entry name" value="PSI_RLU"/>
    <property type="match status" value="1"/>
</dbReference>
<dbReference type="EC" id="5.4.99.-" evidence="5"/>
<dbReference type="Proteomes" id="UP001209257">
    <property type="component" value="Unassembled WGS sequence"/>
</dbReference>
<dbReference type="InterPro" id="IPR006145">
    <property type="entry name" value="PsdUridine_synth_RsuA/RluA"/>
</dbReference>
<dbReference type="InterPro" id="IPR006224">
    <property type="entry name" value="PsdUridine_synth_RluA-like_CS"/>
</dbReference>
<dbReference type="SUPFAM" id="SSF55174">
    <property type="entry name" value="Alpha-L RNA-binding motif"/>
    <property type="match status" value="1"/>
</dbReference>
<feature type="domain" description="RNA-binding S4" evidence="6">
    <location>
        <begin position="21"/>
        <end position="84"/>
    </location>
</feature>
<evidence type="ECO:0000256" key="4">
    <source>
        <dbReference type="PROSITE-ProRule" id="PRU00182"/>
    </source>
</evidence>
<evidence type="ECO:0000313" key="8">
    <source>
        <dbReference type="Proteomes" id="UP001209257"/>
    </source>
</evidence>
<accession>A0ABT2VR46</accession>
<name>A0ABT2VR46_9ALTE</name>
<proteinExistence type="inferred from homology"/>
<sequence length="327" mass="36187">MTESVNTVNLEGTTEQAHFGYRLDQVLADLFPEYSRSKLKSWIVDGNVRLNGEVVTAPRHKILGDEHVTVQAQMEVQITSQPQQIDLDIVYEDDDILIINKPANLVVHPGAGNKDGTVLNALLAHVPNIDTVPRAGIVHRLDKDTTGLMVVAKTVPAQTHLVDQLQRRVMSREYEALAIGTMVAGGVVEAPIGRHATKRTHMAVREFGKPAVTHYRVIEKFRAHTHLRLKLETGRTHQIRVHMAHIKHPLVGDPGYGGRARLPKGASPELVDHLRGFNRQALHAAQLSLNHPTTGEWMTWQAPLPEDMVALIDAVREDTLANPDAAL</sequence>
<dbReference type="NCBIfam" id="NF008385">
    <property type="entry name" value="PRK11180.1"/>
    <property type="match status" value="1"/>
</dbReference>
<comment type="function">
    <text evidence="5">Responsible for synthesis of pseudouridine from uracil.</text>
</comment>
<comment type="similarity">
    <text evidence="1 5">Belongs to the pseudouridine synthase RluA family.</text>
</comment>
<dbReference type="Gene3D" id="3.30.2350.10">
    <property type="entry name" value="Pseudouridine synthase"/>
    <property type="match status" value="1"/>
</dbReference>
<reference evidence="8" key="1">
    <citation type="submission" date="2023-07" db="EMBL/GenBank/DDBJ databases">
        <title>Study on multiphase classification of strain Alteromonas salexigens isolated from the Yellow Sea.</title>
        <authorList>
            <person name="Sun L."/>
        </authorList>
    </citation>
    <scope>NUCLEOTIDE SEQUENCE [LARGE SCALE GENOMIC DNA]</scope>
    <source>
        <strain evidence="8">ASW11-19</strain>
    </source>
</reference>
<comment type="catalytic activity">
    <reaction evidence="5">
        <text>a uridine in RNA = a pseudouridine in RNA</text>
        <dbReference type="Rhea" id="RHEA:48348"/>
        <dbReference type="Rhea" id="RHEA-COMP:12068"/>
        <dbReference type="Rhea" id="RHEA-COMP:12069"/>
        <dbReference type="ChEBI" id="CHEBI:65314"/>
        <dbReference type="ChEBI" id="CHEBI:65315"/>
    </reaction>
</comment>
<dbReference type="Pfam" id="PF00849">
    <property type="entry name" value="PseudoU_synth_2"/>
    <property type="match status" value="1"/>
</dbReference>
<protein>
    <recommendedName>
        <fullName evidence="5">Pseudouridine synthase</fullName>
        <ecNumber evidence="5">5.4.99.-</ecNumber>
    </recommendedName>
</protein>
<dbReference type="Gene3D" id="3.10.290.10">
    <property type="entry name" value="RNA-binding S4 domain"/>
    <property type="match status" value="1"/>
</dbReference>
<evidence type="ECO:0000256" key="3">
    <source>
        <dbReference type="ARBA" id="ARBA00036882"/>
    </source>
</evidence>
<dbReference type="SMART" id="SM00363">
    <property type="entry name" value="S4"/>
    <property type="match status" value="1"/>
</dbReference>
<dbReference type="GO" id="GO:0160140">
    <property type="term" value="F:23S rRNA pseudouridine(1911/1915/1917) synthase activity"/>
    <property type="evidence" value="ECO:0007669"/>
    <property type="project" value="UniProtKB-EC"/>
</dbReference>
<evidence type="ECO:0000313" key="7">
    <source>
        <dbReference type="EMBL" id="MCU7555781.1"/>
    </source>
</evidence>
<evidence type="ECO:0000256" key="1">
    <source>
        <dbReference type="ARBA" id="ARBA00010876"/>
    </source>
</evidence>
<dbReference type="SUPFAM" id="SSF55120">
    <property type="entry name" value="Pseudouridine synthase"/>
    <property type="match status" value="1"/>
</dbReference>
<dbReference type="InterPro" id="IPR020103">
    <property type="entry name" value="PsdUridine_synth_cat_dom_sf"/>
</dbReference>
<evidence type="ECO:0000256" key="5">
    <source>
        <dbReference type="RuleBase" id="RU362028"/>
    </source>
</evidence>
<evidence type="ECO:0000259" key="6">
    <source>
        <dbReference type="SMART" id="SM00363"/>
    </source>
</evidence>
<dbReference type="EMBL" id="JAOTJC010000012">
    <property type="protein sequence ID" value="MCU7555781.1"/>
    <property type="molecule type" value="Genomic_DNA"/>
</dbReference>
<comment type="caution">
    <text evidence="7">The sequence shown here is derived from an EMBL/GenBank/DDBJ whole genome shotgun (WGS) entry which is preliminary data.</text>
</comment>
<dbReference type="InterPro" id="IPR002942">
    <property type="entry name" value="S4_RNA-bd"/>
</dbReference>
<dbReference type="InterPro" id="IPR050188">
    <property type="entry name" value="RluA_PseudoU_synthase"/>
</dbReference>
<dbReference type="CDD" id="cd02869">
    <property type="entry name" value="PseudoU_synth_RluA_like"/>
    <property type="match status" value="1"/>
</dbReference>
<dbReference type="PANTHER" id="PTHR21600">
    <property type="entry name" value="MITOCHONDRIAL RNA PSEUDOURIDINE SYNTHASE"/>
    <property type="match status" value="1"/>
</dbReference>
<organism evidence="7 8">
    <name type="scientific">Alteromonas salexigens</name>
    <dbReference type="NCBI Taxonomy" id="2982530"/>
    <lineage>
        <taxon>Bacteria</taxon>
        <taxon>Pseudomonadati</taxon>
        <taxon>Pseudomonadota</taxon>
        <taxon>Gammaproteobacteria</taxon>
        <taxon>Alteromonadales</taxon>
        <taxon>Alteromonadaceae</taxon>
        <taxon>Alteromonas/Salinimonas group</taxon>
        <taxon>Alteromonas</taxon>
    </lineage>
</organism>
<dbReference type="PROSITE" id="PS50889">
    <property type="entry name" value="S4"/>
    <property type="match status" value="1"/>
</dbReference>
<keyword evidence="8" id="KW-1185">Reference proteome</keyword>
<evidence type="ECO:0000256" key="2">
    <source>
        <dbReference type="ARBA" id="ARBA00023235"/>
    </source>
</evidence>
<keyword evidence="4" id="KW-0694">RNA-binding</keyword>
<gene>
    <name evidence="7" type="primary">rluD</name>
    <name evidence="7" type="ORF">OCL06_14405</name>
</gene>
<dbReference type="NCBIfam" id="TIGR00005">
    <property type="entry name" value="rluA_subfam"/>
    <property type="match status" value="1"/>
</dbReference>
<dbReference type="PANTHER" id="PTHR21600:SF44">
    <property type="entry name" value="RIBOSOMAL LARGE SUBUNIT PSEUDOURIDINE SYNTHASE D"/>
    <property type="match status" value="1"/>
</dbReference>
<dbReference type="InterPro" id="IPR036986">
    <property type="entry name" value="S4_RNA-bd_sf"/>
</dbReference>
<dbReference type="Pfam" id="PF01479">
    <property type="entry name" value="S4"/>
    <property type="match status" value="1"/>
</dbReference>
<comment type="catalytic activity">
    <reaction evidence="3">
        <text>uridine(1911/1915/1917) in 23S rRNA = pseudouridine(1911/1915/1917) in 23S rRNA</text>
        <dbReference type="Rhea" id="RHEA:42524"/>
        <dbReference type="Rhea" id="RHEA-COMP:10097"/>
        <dbReference type="Rhea" id="RHEA-COMP:10098"/>
        <dbReference type="ChEBI" id="CHEBI:65314"/>
        <dbReference type="ChEBI" id="CHEBI:65315"/>
        <dbReference type="EC" id="5.4.99.23"/>
    </reaction>
</comment>